<comment type="similarity">
    <text evidence="8">Belongs to the G-protein coupled receptor 1 family.</text>
</comment>
<keyword evidence="2 8" id="KW-0812">Transmembrane</keyword>
<dbReference type="OMA" id="RIMTGRI"/>
<evidence type="ECO:0000256" key="5">
    <source>
        <dbReference type="ARBA" id="ARBA00023136"/>
    </source>
</evidence>
<keyword evidence="12" id="KW-1185">Reference proteome</keyword>
<protein>
    <recommendedName>
        <fullName evidence="10">G-protein coupled receptors family 1 profile domain-containing protein</fullName>
    </recommendedName>
</protein>
<dbReference type="FunFam" id="1.20.1070.10:FF:000291">
    <property type="entry name" value="Predicted protein"/>
    <property type="match status" value="1"/>
</dbReference>
<evidence type="ECO:0000256" key="1">
    <source>
        <dbReference type="ARBA" id="ARBA00004141"/>
    </source>
</evidence>
<dbReference type="OrthoDB" id="5960627at2759"/>
<dbReference type="Pfam" id="PF00001">
    <property type="entry name" value="7tm_1"/>
    <property type="match status" value="1"/>
</dbReference>
<evidence type="ECO:0000256" key="9">
    <source>
        <dbReference type="SAM" id="Phobius"/>
    </source>
</evidence>
<gene>
    <name evidence="11" type="ORF">NEMVEDRAFT_v1g1720</name>
</gene>
<dbReference type="GO" id="GO:0007186">
    <property type="term" value="P:G protein-coupled receptor signaling pathway"/>
    <property type="evidence" value="ECO:0000318"/>
    <property type="project" value="GO_Central"/>
</dbReference>
<evidence type="ECO:0000256" key="4">
    <source>
        <dbReference type="ARBA" id="ARBA00023040"/>
    </source>
</evidence>
<dbReference type="InterPro" id="IPR000276">
    <property type="entry name" value="GPCR_Rhodpsn"/>
</dbReference>
<dbReference type="PROSITE" id="PS00237">
    <property type="entry name" value="G_PROTEIN_RECEP_F1_1"/>
    <property type="match status" value="1"/>
</dbReference>
<dbReference type="PhylomeDB" id="A7SMT7"/>
<name>A7SMT7_NEMVE</name>
<evidence type="ECO:0000313" key="11">
    <source>
        <dbReference type="EMBL" id="EDO34995.1"/>
    </source>
</evidence>
<accession>A7SMT7</accession>
<evidence type="ECO:0000313" key="12">
    <source>
        <dbReference type="Proteomes" id="UP000001593"/>
    </source>
</evidence>
<dbReference type="InParanoid" id="A7SMT7"/>
<keyword evidence="3 9" id="KW-1133">Transmembrane helix</keyword>
<feature type="non-terminal residue" evidence="11">
    <location>
        <position position="1"/>
    </location>
</feature>
<sequence length="271" mass="30407">LVLVVSLIANSFIVYIVARQRKLQTVTNCLVANMACCDLLISLINIPELIKEEVTLSTNMPTGGTLGSVLCKGMVFSQDVSSFCSILTLVAIAMDRYLAIRCPYKKIITTQNVKFVICGTWGVAILVSSPLLYANKITQDEYGFYCLEDWTPAFKDTIGSSRAYTITTFLLLYLLPLCVITGLYSGVVHRLWHRKVPGNQTTSSNERAKSKKRVLKMLVAIVLAFALCWLPYHVYFFLENYYYVKCPGPANWYFCGKFIAYANSAINPCIF</sequence>
<dbReference type="PANTHER" id="PTHR45695">
    <property type="entry name" value="LEUCOKININ RECEPTOR-RELATED"/>
    <property type="match status" value="1"/>
</dbReference>
<dbReference type="PROSITE" id="PS50262">
    <property type="entry name" value="G_PROTEIN_RECEP_F1_2"/>
    <property type="match status" value="1"/>
</dbReference>
<feature type="transmembrane region" description="Helical" evidence="9">
    <location>
        <begin position="213"/>
        <end position="232"/>
    </location>
</feature>
<dbReference type="SUPFAM" id="SSF81321">
    <property type="entry name" value="Family A G protein-coupled receptor-like"/>
    <property type="match status" value="1"/>
</dbReference>
<dbReference type="Proteomes" id="UP000001593">
    <property type="component" value="Unassembled WGS sequence"/>
</dbReference>
<dbReference type="GO" id="GO:0004930">
    <property type="term" value="F:G protein-coupled receptor activity"/>
    <property type="evidence" value="ECO:0000318"/>
    <property type="project" value="GO_Central"/>
</dbReference>
<keyword evidence="6 8" id="KW-0675">Receptor</keyword>
<feature type="transmembrane region" description="Helical" evidence="9">
    <location>
        <begin position="112"/>
        <end position="133"/>
    </location>
</feature>
<feature type="non-terminal residue" evidence="11">
    <location>
        <position position="271"/>
    </location>
</feature>
<dbReference type="InterPro" id="IPR017452">
    <property type="entry name" value="GPCR_Rhodpsn_7TM"/>
</dbReference>
<dbReference type="GO" id="GO:0005886">
    <property type="term" value="C:plasma membrane"/>
    <property type="evidence" value="ECO:0000318"/>
    <property type="project" value="GO_Central"/>
</dbReference>
<evidence type="ECO:0000256" key="7">
    <source>
        <dbReference type="ARBA" id="ARBA00023224"/>
    </source>
</evidence>
<evidence type="ECO:0000256" key="8">
    <source>
        <dbReference type="RuleBase" id="RU000688"/>
    </source>
</evidence>
<dbReference type="HOGENOM" id="CLU_009579_6_0_1"/>
<dbReference type="FunCoup" id="A7SMT7">
    <property type="interactions" value="154"/>
</dbReference>
<evidence type="ECO:0000256" key="2">
    <source>
        <dbReference type="ARBA" id="ARBA00022692"/>
    </source>
</evidence>
<proteinExistence type="inferred from homology"/>
<dbReference type="STRING" id="45351.A7SMT7"/>
<dbReference type="Gene3D" id="1.20.1070.10">
    <property type="entry name" value="Rhodopsin 7-helix transmembrane proteins"/>
    <property type="match status" value="1"/>
</dbReference>
<dbReference type="EMBL" id="DS469712">
    <property type="protein sequence ID" value="EDO34995.1"/>
    <property type="molecule type" value="Genomic_DNA"/>
</dbReference>
<comment type="subcellular location">
    <subcellularLocation>
        <location evidence="1">Membrane</location>
        <topology evidence="1">Multi-pass membrane protein</topology>
    </subcellularLocation>
</comment>
<keyword evidence="7 8" id="KW-0807">Transducer</keyword>
<keyword evidence="5 9" id="KW-0472">Membrane</keyword>
<feature type="domain" description="G-protein coupled receptors family 1 profile" evidence="10">
    <location>
        <begin position="9"/>
        <end position="271"/>
    </location>
</feature>
<evidence type="ECO:0000256" key="6">
    <source>
        <dbReference type="ARBA" id="ARBA00023170"/>
    </source>
</evidence>
<feature type="transmembrane region" description="Helical" evidence="9">
    <location>
        <begin position="80"/>
        <end position="100"/>
    </location>
</feature>
<keyword evidence="4 8" id="KW-0297">G-protein coupled receptor</keyword>
<dbReference type="KEGG" id="nve:5506361"/>
<dbReference type="AlphaFoldDB" id="A7SMT7"/>
<organism evidence="11 12">
    <name type="scientific">Nematostella vectensis</name>
    <name type="common">Starlet sea anemone</name>
    <dbReference type="NCBI Taxonomy" id="45351"/>
    <lineage>
        <taxon>Eukaryota</taxon>
        <taxon>Metazoa</taxon>
        <taxon>Cnidaria</taxon>
        <taxon>Anthozoa</taxon>
        <taxon>Hexacorallia</taxon>
        <taxon>Actiniaria</taxon>
        <taxon>Edwardsiidae</taxon>
        <taxon>Nematostella</taxon>
    </lineage>
</organism>
<dbReference type="eggNOG" id="KOG4219">
    <property type="taxonomic scope" value="Eukaryota"/>
</dbReference>
<evidence type="ECO:0000256" key="3">
    <source>
        <dbReference type="ARBA" id="ARBA00022989"/>
    </source>
</evidence>
<evidence type="ECO:0000259" key="10">
    <source>
        <dbReference type="PROSITE" id="PS50262"/>
    </source>
</evidence>
<feature type="transmembrane region" description="Helical" evidence="9">
    <location>
        <begin position="170"/>
        <end position="192"/>
    </location>
</feature>
<reference evidence="11 12" key="1">
    <citation type="journal article" date="2007" name="Science">
        <title>Sea anemone genome reveals ancestral eumetazoan gene repertoire and genomic organization.</title>
        <authorList>
            <person name="Putnam N.H."/>
            <person name="Srivastava M."/>
            <person name="Hellsten U."/>
            <person name="Dirks B."/>
            <person name="Chapman J."/>
            <person name="Salamov A."/>
            <person name="Terry A."/>
            <person name="Shapiro H."/>
            <person name="Lindquist E."/>
            <person name="Kapitonov V.V."/>
            <person name="Jurka J."/>
            <person name="Genikhovich G."/>
            <person name="Grigoriev I.V."/>
            <person name="Lucas S.M."/>
            <person name="Steele R.E."/>
            <person name="Finnerty J.R."/>
            <person name="Technau U."/>
            <person name="Martindale M.Q."/>
            <person name="Rokhsar D.S."/>
        </authorList>
    </citation>
    <scope>NUCLEOTIDE SEQUENCE [LARGE SCALE GENOMIC DNA]</scope>
    <source>
        <strain evidence="12">CH2 X CH6</strain>
    </source>
</reference>
<dbReference type="PANTHER" id="PTHR45695:SF9">
    <property type="entry name" value="LEUCOKININ RECEPTOR"/>
    <property type="match status" value="1"/>
</dbReference>
<dbReference type="PRINTS" id="PR00237">
    <property type="entry name" value="GPCRRHODOPSN"/>
</dbReference>